<proteinExistence type="predicted"/>
<feature type="signal peptide" evidence="1">
    <location>
        <begin position="1"/>
        <end position="20"/>
    </location>
</feature>
<evidence type="ECO:0000313" key="4">
    <source>
        <dbReference type="Proteomes" id="UP000664369"/>
    </source>
</evidence>
<feature type="domain" description="Outer membrane protein beta-barrel" evidence="2">
    <location>
        <begin position="27"/>
        <end position="181"/>
    </location>
</feature>
<dbReference type="EMBL" id="JAGETZ010000014">
    <property type="protein sequence ID" value="MBO2012058.1"/>
    <property type="molecule type" value="Genomic_DNA"/>
</dbReference>
<evidence type="ECO:0000256" key="1">
    <source>
        <dbReference type="SAM" id="SignalP"/>
    </source>
</evidence>
<name>A0ABS3QLC7_9BACT</name>
<evidence type="ECO:0000259" key="2">
    <source>
        <dbReference type="Pfam" id="PF13568"/>
    </source>
</evidence>
<evidence type="ECO:0000313" key="3">
    <source>
        <dbReference type="EMBL" id="MBO2012058.1"/>
    </source>
</evidence>
<dbReference type="Pfam" id="PF13568">
    <property type="entry name" value="OMP_b-brl_2"/>
    <property type="match status" value="1"/>
</dbReference>
<keyword evidence="1" id="KW-0732">Signal</keyword>
<reference evidence="3 4" key="1">
    <citation type="submission" date="2021-03" db="EMBL/GenBank/DDBJ databases">
        <authorList>
            <person name="Kim M.K."/>
        </authorList>
    </citation>
    <scope>NUCLEOTIDE SEQUENCE [LARGE SCALE GENOMIC DNA]</scope>
    <source>
        <strain evidence="3 4">BT442</strain>
    </source>
</reference>
<dbReference type="Proteomes" id="UP000664369">
    <property type="component" value="Unassembled WGS sequence"/>
</dbReference>
<organism evidence="3 4">
    <name type="scientific">Hymenobacter negativus</name>
    <dbReference type="NCBI Taxonomy" id="2795026"/>
    <lineage>
        <taxon>Bacteria</taxon>
        <taxon>Pseudomonadati</taxon>
        <taxon>Bacteroidota</taxon>
        <taxon>Cytophagia</taxon>
        <taxon>Cytophagales</taxon>
        <taxon>Hymenobacteraceae</taxon>
        <taxon>Hymenobacter</taxon>
    </lineage>
</organism>
<dbReference type="RefSeq" id="WP_208177822.1">
    <property type="nucleotide sequence ID" value="NZ_JAGETZ010000014.1"/>
</dbReference>
<comment type="caution">
    <text evidence="3">The sequence shown here is derived from an EMBL/GenBank/DDBJ whole genome shotgun (WGS) entry which is preliminary data.</text>
</comment>
<feature type="chain" id="PRO_5047015359" evidence="1">
    <location>
        <begin position="21"/>
        <end position="213"/>
    </location>
</feature>
<accession>A0ABS3QLC7</accession>
<keyword evidence="4" id="KW-1185">Reference proteome</keyword>
<sequence>MQKTLLTLALVAGLAGAANAQRSIRARSQPSSGLSLGVKAGGSLSQLNNTDDVKYESIYGYHAGVFANITLSKYFAFQPELLYSQKGAKIVINAPYDYTRRLHYVDVPLLFHVNTGGFFLEAGPQVGILVAARDKVGDVTTVVNKDENFTNADFSFIGGLGYQRKAGLGVGLRYVAGVTSINKPLAQGASTIQKEARNSVLQLYLTYSFNASK</sequence>
<gene>
    <name evidence="3" type="ORF">J4E00_23535</name>
</gene>
<dbReference type="InterPro" id="IPR025665">
    <property type="entry name" value="Beta-barrel_OMP_2"/>
</dbReference>
<protein>
    <submittedName>
        <fullName evidence="3">PorT family protein</fullName>
    </submittedName>
</protein>